<dbReference type="PANTHER" id="PTHR44500">
    <property type="entry name" value="DNAJ HOMOLOG SUBFAMILY C MEMBER 12"/>
    <property type="match status" value="1"/>
</dbReference>
<dbReference type="GO" id="GO:0005737">
    <property type="term" value="C:cytoplasm"/>
    <property type="evidence" value="ECO:0007669"/>
    <property type="project" value="TreeGrafter"/>
</dbReference>
<dbReference type="InterPro" id="IPR036869">
    <property type="entry name" value="J_dom_sf"/>
</dbReference>
<dbReference type="OrthoDB" id="436519at2759"/>
<proteinExistence type="predicted"/>
<feature type="domain" description="J" evidence="2">
    <location>
        <begin position="14"/>
        <end position="81"/>
    </location>
</feature>
<dbReference type="AlphaFoldDB" id="A0A3P6QM38"/>
<evidence type="ECO:0000256" key="1">
    <source>
        <dbReference type="ARBA" id="ARBA00023186"/>
    </source>
</evidence>
<evidence type="ECO:0000313" key="3">
    <source>
        <dbReference type="EMBL" id="VDK43793.1"/>
    </source>
</evidence>
<dbReference type="InterPro" id="IPR001623">
    <property type="entry name" value="DnaJ_domain"/>
</dbReference>
<dbReference type="Pfam" id="PF00226">
    <property type="entry name" value="DnaJ"/>
    <property type="match status" value="1"/>
</dbReference>
<evidence type="ECO:0000313" key="4">
    <source>
        <dbReference type="Proteomes" id="UP000271889"/>
    </source>
</evidence>
<dbReference type="Proteomes" id="UP000271889">
    <property type="component" value="Unassembled WGS sequence"/>
</dbReference>
<gene>
    <name evidence="3" type="ORF">CGOC_LOCUS233</name>
</gene>
<protein>
    <recommendedName>
        <fullName evidence="2">J domain-containing protein</fullName>
    </recommendedName>
</protein>
<accession>A0A3P6QM38</accession>
<organism evidence="3 4">
    <name type="scientific">Cylicostephanus goldi</name>
    <name type="common">Nematode worm</name>
    <dbReference type="NCBI Taxonomy" id="71465"/>
    <lineage>
        <taxon>Eukaryota</taxon>
        <taxon>Metazoa</taxon>
        <taxon>Ecdysozoa</taxon>
        <taxon>Nematoda</taxon>
        <taxon>Chromadorea</taxon>
        <taxon>Rhabditida</taxon>
        <taxon>Rhabditina</taxon>
        <taxon>Rhabditomorpha</taxon>
        <taxon>Strongyloidea</taxon>
        <taxon>Strongylidae</taxon>
        <taxon>Cylicostephanus</taxon>
    </lineage>
</organism>
<dbReference type="CDD" id="cd06257">
    <property type="entry name" value="DnaJ"/>
    <property type="match status" value="1"/>
</dbReference>
<dbReference type="InterPro" id="IPR029827">
    <property type="entry name" value="JDP1-like"/>
</dbReference>
<dbReference type="SMART" id="SM00271">
    <property type="entry name" value="DnaJ"/>
    <property type="match status" value="1"/>
</dbReference>
<dbReference type="PRINTS" id="PR00625">
    <property type="entry name" value="JDOMAIN"/>
</dbReference>
<dbReference type="SUPFAM" id="SSF46565">
    <property type="entry name" value="Chaperone J-domain"/>
    <property type="match status" value="1"/>
</dbReference>
<dbReference type="EMBL" id="UYRV01000306">
    <property type="protein sequence ID" value="VDK43793.1"/>
    <property type="molecule type" value="Genomic_DNA"/>
</dbReference>
<keyword evidence="1" id="KW-0143">Chaperone</keyword>
<dbReference type="PANTHER" id="PTHR44500:SF1">
    <property type="entry name" value="DNAJ HOMOLOG SUBFAMILY C MEMBER 12"/>
    <property type="match status" value="1"/>
</dbReference>
<sequence length="157" mass="18633">MDQVLSGDNTRKAEYYETLGCDRASTIEQITAEYRARVKSLHPDKLLDESDQDKKDQYLRLQTAYSTLSDPEERKCYDAWLECLLPFSYEEFKRNKDAVKVSMHWVTPKQTPMLSDSEESEKARLQEHKDYMAKTSARWEADRYHSDAVRKFRNYEI</sequence>
<dbReference type="PROSITE" id="PS50076">
    <property type="entry name" value="DNAJ_2"/>
    <property type="match status" value="1"/>
</dbReference>
<evidence type="ECO:0000259" key="2">
    <source>
        <dbReference type="PROSITE" id="PS50076"/>
    </source>
</evidence>
<dbReference type="Gene3D" id="1.10.287.110">
    <property type="entry name" value="DnaJ domain"/>
    <property type="match status" value="1"/>
</dbReference>
<reference evidence="3 4" key="1">
    <citation type="submission" date="2018-11" db="EMBL/GenBank/DDBJ databases">
        <authorList>
            <consortium name="Pathogen Informatics"/>
        </authorList>
    </citation>
    <scope>NUCLEOTIDE SEQUENCE [LARGE SCALE GENOMIC DNA]</scope>
</reference>
<name>A0A3P6QM38_CYLGO</name>
<keyword evidence="4" id="KW-1185">Reference proteome</keyword>